<evidence type="ECO:0000313" key="1">
    <source>
        <dbReference type="EMBL" id="MBH5386282.1"/>
    </source>
</evidence>
<comment type="caution">
    <text evidence="1">The sequence shown here is derived from an EMBL/GenBank/DDBJ whole genome shotgun (WGS) entry which is preliminary data.</text>
</comment>
<gene>
    <name evidence="1" type="ORF">H1B27_08275</name>
</gene>
<protein>
    <submittedName>
        <fullName evidence="1">Uncharacterized protein</fullName>
    </submittedName>
</protein>
<accession>A0ABS0NZK7</accession>
<name>A0ABS0NZK7_9BRAD</name>
<reference evidence="1 2" key="1">
    <citation type="submission" date="2020-07" db="EMBL/GenBank/DDBJ databases">
        <title>Bradyrhizobium diversity isolated from nodules of indigenous legumes of Western Australia.</title>
        <authorList>
            <person name="Klepa M.S."/>
        </authorList>
    </citation>
    <scope>NUCLEOTIDE SEQUENCE [LARGE SCALE GENOMIC DNA]</scope>
    <source>
        <strain evidence="1 2">CNPSo 4019</strain>
    </source>
</reference>
<dbReference type="Proteomes" id="UP001194539">
    <property type="component" value="Unassembled WGS sequence"/>
</dbReference>
<dbReference type="EMBL" id="JACEGD010000007">
    <property type="protein sequence ID" value="MBH5386282.1"/>
    <property type="molecule type" value="Genomic_DNA"/>
</dbReference>
<evidence type="ECO:0000313" key="2">
    <source>
        <dbReference type="Proteomes" id="UP001194539"/>
    </source>
</evidence>
<dbReference type="RefSeq" id="WP_197965669.1">
    <property type="nucleotide sequence ID" value="NZ_JACEGD010000007.1"/>
</dbReference>
<keyword evidence="2" id="KW-1185">Reference proteome</keyword>
<organism evidence="1 2">
    <name type="scientific">Bradyrhizobium diversitatis</name>
    <dbReference type="NCBI Taxonomy" id="2755406"/>
    <lineage>
        <taxon>Bacteria</taxon>
        <taxon>Pseudomonadati</taxon>
        <taxon>Pseudomonadota</taxon>
        <taxon>Alphaproteobacteria</taxon>
        <taxon>Hyphomicrobiales</taxon>
        <taxon>Nitrobacteraceae</taxon>
        <taxon>Bradyrhizobium</taxon>
    </lineage>
</organism>
<proteinExistence type="predicted"/>
<sequence length="109" mass="12132">MSAQGSRNDDWTAVLARMFEKSRRADVTADEAAPYDGFMTGKHSQPFFREIGWDSPERPLAARRAQVVTTDGILVQTVTDHARDMFDHKIIAAPFFRMRAAVSSVSAVS</sequence>